<sequence>MELSTNSEALIGTCDSQSSIISSTMPLTKIRRHNFRADDFLQDKIRVIIYVGEDFQLRASWRRF</sequence>
<dbReference type="AlphaFoldDB" id="A0A9N9UPQ7"/>
<dbReference type="EMBL" id="CABFNO020001527">
    <property type="protein sequence ID" value="CAG9994648.1"/>
    <property type="molecule type" value="Genomic_DNA"/>
</dbReference>
<name>A0A9N9UPQ7_9HYPO</name>
<evidence type="ECO:0000313" key="2">
    <source>
        <dbReference type="Proteomes" id="UP000754883"/>
    </source>
</evidence>
<gene>
    <name evidence="1" type="ORF">CBYS24578_00013544</name>
</gene>
<organism evidence="1 2">
    <name type="scientific">Clonostachys byssicola</name>
    <dbReference type="NCBI Taxonomy" id="160290"/>
    <lineage>
        <taxon>Eukaryota</taxon>
        <taxon>Fungi</taxon>
        <taxon>Dikarya</taxon>
        <taxon>Ascomycota</taxon>
        <taxon>Pezizomycotina</taxon>
        <taxon>Sordariomycetes</taxon>
        <taxon>Hypocreomycetidae</taxon>
        <taxon>Hypocreales</taxon>
        <taxon>Bionectriaceae</taxon>
        <taxon>Clonostachys</taxon>
    </lineage>
</organism>
<accession>A0A9N9UPQ7</accession>
<proteinExistence type="predicted"/>
<protein>
    <submittedName>
        <fullName evidence="1">Uncharacterized protein</fullName>
    </submittedName>
</protein>
<evidence type="ECO:0000313" key="1">
    <source>
        <dbReference type="EMBL" id="CAG9994648.1"/>
    </source>
</evidence>
<dbReference type="OrthoDB" id="5138308at2759"/>
<reference evidence="1" key="1">
    <citation type="submission" date="2021-10" db="EMBL/GenBank/DDBJ databases">
        <authorList>
            <person name="Piombo E."/>
        </authorList>
    </citation>
    <scope>NUCLEOTIDE SEQUENCE</scope>
</reference>
<comment type="caution">
    <text evidence="1">The sequence shown here is derived from an EMBL/GenBank/DDBJ whole genome shotgun (WGS) entry which is preliminary data.</text>
</comment>
<keyword evidence="2" id="KW-1185">Reference proteome</keyword>
<dbReference type="Proteomes" id="UP000754883">
    <property type="component" value="Unassembled WGS sequence"/>
</dbReference>